<dbReference type="PANTHER" id="PTHR13932">
    <property type="entry name" value="COPROPORPHYRINIGEN III OXIDASE"/>
    <property type="match status" value="1"/>
</dbReference>
<comment type="subcellular location">
    <subcellularLocation>
        <location evidence="10">Cytoplasm</location>
    </subcellularLocation>
</comment>
<evidence type="ECO:0000256" key="10">
    <source>
        <dbReference type="RuleBase" id="RU364116"/>
    </source>
</evidence>
<organism evidence="12">
    <name type="scientific">uncultured spirochete</name>
    <dbReference type="NCBI Taxonomy" id="156406"/>
    <lineage>
        <taxon>Bacteria</taxon>
        <taxon>Pseudomonadati</taxon>
        <taxon>Spirochaetota</taxon>
        <taxon>Spirochaetia</taxon>
        <taxon>Spirochaetales</taxon>
        <taxon>environmental samples</taxon>
    </lineage>
</organism>
<keyword evidence="9 10" id="KW-0143">Chaperone</keyword>
<gene>
    <name evidence="12" type="ORF">SPIROBIBN47_100058</name>
</gene>
<keyword evidence="8 10" id="KW-0411">Iron-sulfur</keyword>
<dbReference type="SFLD" id="SFLDS00029">
    <property type="entry name" value="Radical_SAM"/>
    <property type="match status" value="1"/>
</dbReference>
<dbReference type="SFLD" id="SFLDG01065">
    <property type="entry name" value="anaerobic_coproporphyrinogen-I"/>
    <property type="match status" value="1"/>
</dbReference>
<keyword evidence="5 10" id="KW-0949">S-adenosyl-L-methionine</keyword>
<dbReference type="InterPro" id="IPR010723">
    <property type="entry name" value="HemN_C"/>
</dbReference>
<dbReference type="InterPro" id="IPR058240">
    <property type="entry name" value="rSAM_sf"/>
</dbReference>
<keyword evidence="12" id="KW-0560">Oxidoreductase</keyword>
<protein>
    <recommendedName>
        <fullName evidence="3 10">Heme chaperone HemW</fullName>
    </recommendedName>
</protein>
<dbReference type="GO" id="GO:0005737">
    <property type="term" value="C:cytoplasm"/>
    <property type="evidence" value="ECO:0007669"/>
    <property type="project" value="UniProtKB-SubCell"/>
</dbReference>
<reference evidence="12" key="1">
    <citation type="submission" date="2017-02" db="EMBL/GenBank/DDBJ databases">
        <authorList>
            <person name="Regsiter A."/>
            <person name="William W."/>
        </authorList>
    </citation>
    <scope>NUCLEOTIDE SEQUENCE</scope>
    <source>
        <strain evidence="12">Bib</strain>
    </source>
</reference>
<dbReference type="InterPro" id="IPR006638">
    <property type="entry name" value="Elp3/MiaA/NifB-like_rSAM"/>
</dbReference>
<evidence type="ECO:0000256" key="1">
    <source>
        <dbReference type="ARBA" id="ARBA00001966"/>
    </source>
</evidence>
<dbReference type="GO" id="GO:0051539">
    <property type="term" value="F:4 iron, 4 sulfur cluster binding"/>
    <property type="evidence" value="ECO:0007669"/>
    <property type="project" value="UniProtKB-UniRule"/>
</dbReference>
<feature type="domain" description="Radical SAM core" evidence="11">
    <location>
        <begin position="9"/>
        <end position="257"/>
    </location>
</feature>
<dbReference type="PANTHER" id="PTHR13932:SF5">
    <property type="entry name" value="RADICAL S-ADENOSYL METHIONINE DOMAIN-CONTAINING PROTEIN 1, MITOCHONDRIAL"/>
    <property type="match status" value="1"/>
</dbReference>
<dbReference type="Pfam" id="PF06969">
    <property type="entry name" value="HemN_C"/>
    <property type="match status" value="1"/>
</dbReference>
<dbReference type="SFLD" id="SFLDF00562">
    <property type="entry name" value="HemN-like__clustered_with_heat"/>
    <property type="match status" value="1"/>
</dbReference>
<proteinExistence type="inferred from homology"/>
<evidence type="ECO:0000256" key="5">
    <source>
        <dbReference type="ARBA" id="ARBA00022691"/>
    </source>
</evidence>
<dbReference type="CDD" id="cd01335">
    <property type="entry name" value="Radical_SAM"/>
    <property type="match status" value="1"/>
</dbReference>
<dbReference type="NCBIfam" id="TIGR00539">
    <property type="entry name" value="hemN_rel"/>
    <property type="match status" value="1"/>
</dbReference>
<keyword evidence="7 10" id="KW-0408">Iron</keyword>
<dbReference type="Pfam" id="PF04055">
    <property type="entry name" value="Radical_SAM"/>
    <property type="match status" value="1"/>
</dbReference>
<keyword evidence="4 10" id="KW-0349">Heme</keyword>
<evidence type="ECO:0000256" key="6">
    <source>
        <dbReference type="ARBA" id="ARBA00022723"/>
    </source>
</evidence>
<dbReference type="GO" id="GO:0004109">
    <property type="term" value="F:coproporphyrinogen oxidase activity"/>
    <property type="evidence" value="ECO:0007669"/>
    <property type="project" value="InterPro"/>
</dbReference>
<keyword evidence="10" id="KW-0004">4Fe-4S</keyword>
<evidence type="ECO:0000256" key="8">
    <source>
        <dbReference type="ARBA" id="ARBA00023014"/>
    </source>
</evidence>
<evidence type="ECO:0000313" key="12">
    <source>
        <dbReference type="EMBL" id="SLM09828.1"/>
    </source>
</evidence>
<dbReference type="GO" id="GO:0006779">
    <property type="term" value="P:porphyrin-containing compound biosynthetic process"/>
    <property type="evidence" value="ECO:0007669"/>
    <property type="project" value="InterPro"/>
</dbReference>
<dbReference type="SMART" id="SM00729">
    <property type="entry name" value="Elp3"/>
    <property type="match status" value="1"/>
</dbReference>
<comment type="function">
    <text evidence="10">Probably acts as a heme chaperone, transferring heme to an unknown acceptor. Binds one molecule of heme per monomer, possibly covalently. Binds 1 [4Fe-4S] cluster. The cluster is coordinated with 3 cysteines and an exchangeable S-adenosyl-L-methionine.</text>
</comment>
<name>A0A3P3XF33_9SPIR</name>
<dbReference type="AlphaFoldDB" id="A0A3P3XF33"/>
<dbReference type="GO" id="GO:0046872">
    <property type="term" value="F:metal ion binding"/>
    <property type="evidence" value="ECO:0007669"/>
    <property type="project" value="UniProtKB-UniRule"/>
</dbReference>
<comment type="similarity">
    <text evidence="2">Belongs to the anaerobic coproporphyrinogen-III oxidase family. HemW subfamily.</text>
</comment>
<evidence type="ECO:0000256" key="3">
    <source>
        <dbReference type="ARBA" id="ARBA00017228"/>
    </source>
</evidence>
<evidence type="ECO:0000256" key="9">
    <source>
        <dbReference type="ARBA" id="ARBA00023186"/>
    </source>
</evidence>
<dbReference type="Gene3D" id="3.20.20.70">
    <property type="entry name" value="Aldolase class I"/>
    <property type="match status" value="1"/>
</dbReference>
<accession>A0A3P3XF33</accession>
<comment type="cofactor">
    <cofactor evidence="1">
        <name>[4Fe-4S] cluster</name>
        <dbReference type="ChEBI" id="CHEBI:49883"/>
    </cofactor>
</comment>
<keyword evidence="10" id="KW-0963">Cytoplasm</keyword>
<dbReference type="InterPro" id="IPR013785">
    <property type="entry name" value="Aldolase_TIM"/>
</dbReference>
<evidence type="ECO:0000256" key="2">
    <source>
        <dbReference type="ARBA" id="ARBA00006100"/>
    </source>
</evidence>
<evidence type="ECO:0000256" key="4">
    <source>
        <dbReference type="ARBA" id="ARBA00022617"/>
    </source>
</evidence>
<dbReference type="InterPro" id="IPR007197">
    <property type="entry name" value="rSAM"/>
</dbReference>
<dbReference type="PROSITE" id="PS51918">
    <property type="entry name" value="RADICAL_SAM"/>
    <property type="match status" value="1"/>
</dbReference>
<evidence type="ECO:0000256" key="7">
    <source>
        <dbReference type="ARBA" id="ARBA00023004"/>
    </source>
</evidence>
<dbReference type="InterPro" id="IPR004559">
    <property type="entry name" value="HemW-like"/>
</dbReference>
<keyword evidence="6 10" id="KW-0479">Metal-binding</keyword>
<dbReference type="InterPro" id="IPR034505">
    <property type="entry name" value="Coproporphyrinogen-III_oxidase"/>
</dbReference>
<evidence type="ECO:0000259" key="11">
    <source>
        <dbReference type="PROSITE" id="PS51918"/>
    </source>
</evidence>
<sequence>MSAEHFTDKKPFPTRSLYVHIPFCAGRCAYCDFFSVPRGSCSPSTLASYVSAVLEQAAEWTKIFEAGEFATIYIGGGTPTVLGTELLGTLVRGLEPYAANECEWTIEANPESLDEEAVQMLAETKVSRISLGVQTLSQNQWPILGRVGSVEDSLRAIELLGSSRFEVSVDLLAGIPYRASDPAGAPEYIEAQLLQSLSALSGKVPHISMYDLTIEEGTVLQRRIVDGELVLPDTDSLARARESADGLLAAHGYIRYEVSNYALPGHECRHNLAYWNMDPYLGLGSGAVSTLAYPADAHQRMLGSMVRLNGTKNLKHFIARPAEIPPEVEIIDKPTAAFEVLMMGFRTARGVDATRFSALFGIPILELIPSSLERWGGEIIQKDNHIAIHPRNFDILNRFLVECFEEMDENRAMLKT</sequence>
<dbReference type="EMBL" id="FWDM01000002">
    <property type="protein sequence ID" value="SLM09828.1"/>
    <property type="molecule type" value="Genomic_DNA"/>
</dbReference>
<dbReference type="SUPFAM" id="SSF102114">
    <property type="entry name" value="Radical SAM enzymes"/>
    <property type="match status" value="1"/>
</dbReference>